<dbReference type="EMBL" id="AWGH01000035">
    <property type="protein sequence ID" value="ODN85680.1"/>
    <property type="molecule type" value="Genomic_DNA"/>
</dbReference>
<dbReference type="AlphaFoldDB" id="A0A1E3IAP9"/>
<keyword evidence="2" id="KW-1185">Reference proteome</keyword>
<evidence type="ECO:0000313" key="1">
    <source>
        <dbReference type="EMBL" id="ODN85680.1"/>
    </source>
</evidence>
<sequence length="100" mass="10965">MILLRASKRLQLLGDFSAASVIEADLDIVTTALNDWAATSFSTSDNNAVDQISNNDPVKNYIDKGPDVAALNGQMLDKLRGLGLDEWLIAFEGSERRDHM</sequence>
<organism evidence="1 2">
    <name type="scientific">Cryptococcus wingfieldii CBS 7118</name>
    <dbReference type="NCBI Taxonomy" id="1295528"/>
    <lineage>
        <taxon>Eukaryota</taxon>
        <taxon>Fungi</taxon>
        <taxon>Dikarya</taxon>
        <taxon>Basidiomycota</taxon>
        <taxon>Agaricomycotina</taxon>
        <taxon>Tremellomycetes</taxon>
        <taxon>Tremellales</taxon>
        <taxon>Cryptococcaceae</taxon>
        <taxon>Cryptococcus</taxon>
    </lineage>
</organism>
<accession>A0A1E3IAP9</accession>
<dbReference type="GeneID" id="30196720"/>
<name>A0A1E3IAP9_9TREE</name>
<comment type="caution">
    <text evidence="1">The sequence shown here is derived from an EMBL/GenBank/DDBJ whole genome shotgun (WGS) entry which is preliminary data.</text>
</comment>
<proteinExistence type="predicted"/>
<protein>
    <submittedName>
        <fullName evidence="1">Uncharacterized protein</fullName>
    </submittedName>
</protein>
<evidence type="ECO:0000313" key="2">
    <source>
        <dbReference type="Proteomes" id="UP000094819"/>
    </source>
</evidence>
<gene>
    <name evidence="1" type="ORF">L198_07509</name>
</gene>
<dbReference type="Proteomes" id="UP000094819">
    <property type="component" value="Unassembled WGS sequence"/>
</dbReference>
<dbReference type="RefSeq" id="XP_019028541.1">
    <property type="nucleotide sequence ID" value="XM_019179503.1"/>
</dbReference>
<reference evidence="1 2" key="1">
    <citation type="submission" date="2016-06" db="EMBL/GenBank/DDBJ databases">
        <title>Evolution of pathogenesis and genome organization in the Tremellales.</title>
        <authorList>
            <person name="Cuomo C."/>
            <person name="Litvintseva A."/>
            <person name="Heitman J."/>
            <person name="Chen Y."/>
            <person name="Sun S."/>
            <person name="Springer D."/>
            <person name="Dromer F."/>
            <person name="Young S."/>
            <person name="Zeng Q."/>
            <person name="Chapman S."/>
            <person name="Gujja S."/>
            <person name="Saif S."/>
            <person name="Birren B."/>
        </authorList>
    </citation>
    <scope>NUCLEOTIDE SEQUENCE [LARGE SCALE GENOMIC DNA]</scope>
    <source>
        <strain evidence="1 2">CBS 7118</strain>
    </source>
</reference>